<keyword evidence="3" id="KW-1185">Reference proteome</keyword>
<evidence type="ECO:0000256" key="1">
    <source>
        <dbReference type="SAM" id="SignalP"/>
    </source>
</evidence>
<comment type="caution">
    <text evidence="2">The sequence shown here is derived from an EMBL/GenBank/DDBJ whole genome shotgun (WGS) entry which is preliminary data.</text>
</comment>
<dbReference type="PROSITE" id="PS51257">
    <property type="entry name" value="PROKAR_LIPOPROTEIN"/>
    <property type="match status" value="1"/>
</dbReference>
<dbReference type="PANTHER" id="PTHR43649">
    <property type="entry name" value="ARABINOSE-BINDING PROTEIN-RELATED"/>
    <property type="match status" value="1"/>
</dbReference>
<accession>A0ABP7F9H0</accession>
<keyword evidence="1" id="KW-0732">Signal</keyword>
<dbReference type="InterPro" id="IPR050490">
    <property type="entry name" value="Bact_solute-bd_prot1"/>
</dbReference>
<dbReference type="Proteomes" id="UP001501004">
    <property type="component" value="Unassembled WGS sequence"/>
</dbReference>
<feature type="chain" id="PRO_5045864206" evidence="1">
    <location>
        <begin position="23"/>
        <end position="426"/>
    </location>
</feature>
<sequence length="426" mass="44936">MKFSRRTKAGAAILAASALALVATGCSTPGGDGSDDNEKITLTLATFNDFGYTDDLLQEYEDLHPNITIVHNKAATSNDARENMFTKLGAGSGLSDIEAIEVDWLAELMQYSSKFVPVTDPDAKDRWVDWKAAAATDGSGNLIGYGTDIGPEAVCYRSDLFAAAGLPSDRDAVAELLKGDWQHYYDVGAQYLAGGGTGSWFDSAGATYQGVINQIQNAYEKNDGTVIAADNPEVKAAFESVLKASSTLSAHLGQWGDDWTAGLANGAYATMLCPGWMLGVISGNAPDVKGWDVANVFPGGGGNWGGSYLTVPKQSAHPEAASALASWLTAPEQQLKAFANAGTFPSQVSAYGSDALDGATNEYFNNAPVGSILTDRSNAITVSPFKGVKYFPINDALQKALTRVEDGTQSIADSWNQFVEDVKALS</sequence>
<gene>
    <name evidence="2" type="ORF">GCM10022239_04630</name>
</gene>
<reference evidence="3" key="1">
    <citation type="journal article" date="2019" name="Int. J. Syst. Evol. Microbiol.">
        <title>The Global Catalogue of Microorganisms (GCM) 10K type strain sequencing project: providing services to taxonomists for standard genome sequencing and annotation.</title>
        <authorList>
            <consortium name="The Broad Institute Genomics Platform"/>
            <consortium name="The Broad Institute Genome Sequencing Center for Infectious Disease"/>
            <person name="Wu L."/>
            <person name="Ma J."/>
        </authorList>
    </citation>
    <scope>NUCLEOTIDE SEQUENCE [LARGE SCALE GENOMIC DNA]</scope>
    <source>
        <strain evidence="3">JCM 16949</strain>
    </source>
</reference>
<feature type="signal peptide" evidence="1">
    <location>
        <begin position="1"/>
        <end position="22"/>
    </location>
</feature>
<name>A0ABP7F9H0_9MICO</name>
<dbReference type="PANTHER" id="PTHR43649:SF32">
    <property type="entry name" value="SUGAR BINDING SECRETED PROTEIN"/>
    <property type="match status" value="1"/>
</dbReference>
<dbReference type="EMBL" id="BAABAE010000001">
    <property type="protein sequence ID" value="GAA3731082.1"/>
    <property type="molecule type" value="Genomic_DNA"/>
</dbReference>
<proteinExistence type="predicted"/>
<evidence type="ECO:0000313" key="2">
    <source>
        <dbReference type="EMBL" id="GAA3731082.1"/>
    </source>
</evidence>
<dbReference type="Gene3D" id="3.40.190.10">
    <property type="entry name" value="Periplasmic binding protein-like II"/>
    <property type="match status" value="1"/>
</dbReference>
<organism evidence="2 3">
    <name type="scientific">Leifsonella bigeumensis</name>
    <dbReference type="NCBI Taxonomy" id="433643"/>
    <lineage>
        <taxon>Bacteria</taxon>
        <taxon>Bacillati</taxon>
        <taxon>Actinomycetota</taxon>
        <taxon>Actinomycetes</taxon>
        <taxon>Micrococcales</taxon>
        <taxon>Microbacteriaceae</taxon>
        <taxon>Leifsonella</taxon>
    </lineage>
</organism>
<protein>
    <submittedName>
        <fullName evidence="2">Extracellular solute-binding protein</fullName>
    </submittedName>
</protein>
<evidence type="ECO:0000313" key="3">
    <source>
        <dbReference type="Proteomes" id="UP001501004"/>
    </source>
</evidence>
<dbReference type="Pfam" id="PF13416">
    <property type="entry name" value="SBP_bac_8"/>
    <property type="match status" value="1"/>
</dbReference>
<dbReference type="InterPro" id="IPR006059">
    <property type="entry name" value="SBP"/>
</dbReference>
<dbReference type="SUPFAM" id="SSF53850">
    <property type="entry name" value="Periplasmic binding protein-like II"/>
    <property type="match status" value="1"/>
</dbReference>